<evidence type="ECO:0000256" key="1">
    <source>
        <dbReference type="ARBA" id="ARBA00004141"/>
    </source>
</evidence>
<keyword evidence="4 5" id="KW-0472">Membrane</keyword>
<accession>J7IU37</accession>
<sequence>MSLNQVHITTPEQVSINFKIAGLGSRASANIIDWVILILINVGITFSLIKFSEAYPNTDPLSEAASSYLTAIMIVLLFLLLWGYFVFFEFFSSGRTPGKMIVGIKVIQDNGQSITFLASAVRNLFRIIDFLPVLFLLGIIMIFLHSRHKRIGDLAAGTLVIYQPKSKRKKKNNPLEKVIERRLNTQQIALDLNEWSKQKIGIREWELLNTYMIRRASLSQADRENIARQVAGILFPLLGVDLAYEHFDEVENYLFALYLQVREDWQ</sequence>
<feature type="transmembrane region" description="Helical" evidence="5">
    <location>
        <begin position="31"/>
        <end position="49"/>
    </location>
</feature>
<keyword evidence="3 5" id="KW-1133">Transmembrane helix</keyword>
<dbReference type="RefSeq" id="WP_014904144.1">
    <property type="nucleotide sequence ID" value="NC_018515.1"/>
</dbReference>
<dbReference type="EMBL" id="CP003629">
    <property type="protein sequence ID" value="AFQ45235.1"/>
    <property type="molecule type" value="Genomic_DNA"/>
</dbReference>
<name>J7IU37_DESMD</name>
<feature type="domain" description="RDD" evidence="6">
    <location>
        <begin position="21"/>
        <end position="157"/>
    </location>
</feature>
<dbReference type="KEGG" id="dmi:Desmer_3369"/>
<dbReference type="InterPro" id="IPR010432">
    <property type="entry name" value="RDD"/>
</dbReference>
<dbReference type="AlphaFoldDB" id="J7IU37"/>
<evidence type="ECO:0000313" key="7">
    <source>
        <dbReference type="EMBL" id="AFQ45235.1"/>
    </source>
</evidence>
<feature type="transmembrane region" description="Helical" evidence="5">
    <location>
        <begin position="69"/>
        <end position="91"/>
    </location>
</feature>
<reference evidence="7 8" key="1">
    <citation type="journal article" date="2012" name="J. Bacteriol.">
        <title>Complete genome sequences of Desulfosporosinus orientis DSM765T, Desulfosporosinus youngiae DSM17734T, Desulfosporosinus meridiei DSM13257T, and Desulfosporosinus acidiphilus DSM22704T.</title>
        <authorList>
            <person name="Pester M."/>
            <person name="Brambilla E."/>
            <person name="Alazard D."/>
            <person name="Rattei T."/>
            <person name="Weinmaier T."/>
            <person name="Han J."/>
            <person name="Lucas S."/>
            <person name="Lapidus A."/>
            <person name="Cheng J.F."/>
            <person name="Goodwin L."/>
            <person name="Pitluck S."/>
            <person name="Peters L."/>
            <person name="Ovchinnikova G."/>
            <person name="Teshima H."/>
            <person name="Detter J.C."/>
            <person name="Han C.S."/>
            <person name="Tapia R."/>
            <person name="Land M.L."/>
            <person name="Hauser L."/>
            <person name="Kyrpides N.C."/>
            <person name="Ivanova N.N."/>
            <person name="Pagani I."/>
            <person name="Huntmann M."/>
            <person name="Wei C.L."/>
            <person name="Davenport K.W."/>
            <person name="Daligault H."/>
            <person name="Chain P.S."/>
            <person name="Chen A."/>
            <person name="Mavromatis K."/>
            <person name="Markowitz V."/>
            <person name="Szeto E."/>
            <person name="Mikhailova N."/>
            <person name="Pati A."/>
            <person name="Wagner M."/>
            <person name="Woyke T."/>
            <person name="Ollivier B."/>
            <person name="Klenk H.P."/>
            <person name="Spring S."/>
            <person name="Loy A."/>
        </authorList>
    </citation>
    <scope>NUCLEOTIDE SEQUENCE [LARGE SCALE GENOMIC DNA]</scope>
    <source>
        <strain evidence="8">ATCC BAA-275 / DSM 13257 / NCIMB 13706 / S10</strain>
    </source>
</reference>
<dbReference type="eggNOG" id="COG1714">
    <property type="taxonomic scope" value="Bacteria"/>
</dbReference>
<evidence type="ECO:0000256" key="3">
    <source>
        <dbReference type="ARBA" id="ARBA00022989"/>
    </source>
</evidence>
<dbReference type="PANTHER" id="PTHR38480:SF1">
    <property type="entry name" value="SLR0254 PROTEIN"/>
    <property type="match status" value="1"/>
</dbReference>
<protein>
    <submittedName>
        <fullName evidence="7">Putative membrane protein/domain protein</fullName>
    </submittedName>
</protein>
<organism evidence="7 8">
    <name type="scientific">Desulfosporosinus meridiei (strain ATCC BAA-275 / DSM 13257 / KCTC 12902 / NCIMB 13706 / S10)</name>
    <dbReference type="NCBI Taxonomy" id="768704"/>
    <lineage>
        <taxon>Bacteria</taxon>
        <taxon>Bacillati</taxon>
        <taxon>Bacillota</taxon>
        <taxon>Clostridia</taxon>
        <taxon>Eubacteriales</taxon>
        <taxon>Desulfitobacteriaceae</taxon>
        <taxon>Desulfosporosinus</taxon>
    </lineage>
</organism>
<evidence type="ECO:0000256" key="5">
    <source>
        <dbReference type="SAM" id="Phobius"/>
    </source>
</evidence>
<evidence type="ECO:0000313" key="8">
    <source>
        <dbReference type="Proteomes" id="UP000005262"/>
    </source>
</evidence>
<reference evidence="8" key="2">
    <citation type="submission" date="2012-08" db="EMBL/GenBank/DDBJ databases">
        <title>Finished genome of Desulfosporosinus meridiei DSM 13257.</title>
        <authorList>
            <person name="Huntemann M."/>
            <person name="Wei C.-L."/>
            <person name="Han J."/>
            <person name="Detter J.C."/>
            <person name="Han C."/>
            <person name="Davenport K."/>
            <person name="Daligault H."/>
            <person name="Erkkila T."/>
            <person name="Gu W."/>
            <person name="Munk A.C.C."/>
            <person name="Teshima H."/>
            <person name="Xu Y."/>
            <person name="Chain P."/>
            <person name="Tapia R."/>
            <person name="Chen A."/>
            <person name="Krypides N."/>
            <person name="Mavromatis K."/>
            <person name="Markowitz V."/>
            <person name="Szeto E."/>
            <person name="Ivanova N."/>
            <person name="Mikhailova N."/>
            <person name="Ovchinnikova G."/>
            <person name="Pagani I."/>
            <person name="Pati A."/>
            <person name="Goodwin L."/>
            <person name="Peters L."/>
            <person name="Pitluck S."/>
            <person name="Woyke T."/>
            <person name="Pester M."/>
            <person name="Spring S."/>
            <person name="Ollivier B."/>
            <person name="Rattei T."/>
            <person name="Klenk H.-P."/>
            <person name="Wagner M."/>
            <person name="Loy A."/>
        </authorList>
    </citation>
    <scope>NUCLEOTIDE SEQUENCE [LARGE SCALE GENOMIC DNA]</scope>
    <source>
        <strain evidence="8">ATCC BAA-275 / DSM 13257 / NCIMB 13706 / S10</strain>
    </source>
</reference>
<dbReference type="OrthoDB" id="9787732at2"/>
<evidence type="ECO:0000259" key="6">
    <source>
        <dbReference type="Pfam" id="PF06271"/>
    </source>
</evidence>
<dbReference type="Pfam" id="PF06271">
    <property type="entry name" value="RDD"/>
    <property type="match status" value="1"/>
</dbReference>
<dbReference type="PANTHER" id="PTHR38480">
    <property type="entry name" value="SLR0254 PROTEIN"/>
    <property type="match status" value="1"/>
</dbReference>
<comment type="subcellular location">
    <subcellularLocation>
        <location evidence="1">Membrane</location>
        <topology evidence="1">Multi-pass membrane protein</topology>
    </subcellularLocation>
</comment>
<evidence type="ECO:0000256" key="4">
    <source>
        <dbReference type="ARBA" id="ARBA00023136"/>
    </source>
</evidence>
<dbReference type="HOGENOM" id="CLU_054176_1_0_9"/>
<dbReference type="Proteomes" id="UP000005262">
    <property type="component" value="Chromosome"/>
</dbReference>
<feature type="transmembrane region" description="Helical" evidence="5">
    <location>
        <begin position="124"/>
        <end position="144"/>
    </location>
</feature>
<evidence type="ECO:0000256" key="2">
    <source>
        <dbReference type="ARBA" id="ARBA00022692"/>
    </source>
</evidence>
<proteinExistence type="predicted"/>
<keyword evidence="2 5" id="KW-0812">Transmembrane</keyword>
<dbReference type="STRING" id="768704.Desmer_3369"/>
<gene>
    <name evidence="7" type="ordered locus">Desmer_3369</name>
</gene>
<dbReference type="GO" id="GO:0016020">
    <property type="term" value="C:membrane"/>
    <property type="evidence" value="ECO:0007669"/>
    <property type="project" value="UniProtKB-SubCell"/>
</dbReference>
<keyword evidence="8" id="KW-1185">Reference proteome</keyword>